<keyword evidence="2" id="KW-1185">Reference proteome</keyword>
<organism evidence="1 2">
    <name type="scientific">Streptomyces brasiliscabiei</name>
    <dbReference type="NCBI Taxonomy" id="2736302"/>
    <lineage>
        <taxon>Bacteria</taxon>
        <taxon>Bacillati</taxon>
        <taxon>Actinomycetota</taxon>
        <taxon>Actinomycetes</taxon>
        <taxon>Kitasatosporales</taxon>
        <taxon>Streptomycetaceae</taxon>
        <taxon>Streptomyces</taxon>
    </lineage>
</organism>
<dbReference type="RefSeq" id="WP_336558331.1">
    <property type="nucleotide sequence ID" value="NZ_JBBAYL010000004.1"/>
</dbReference>
<comment type="caution">
    <text evidence="1">The sequence shown here is derived from an EMBL/GenBank/DDBJ whole genome shotgun (WGS) entry which is preliminary data.</text>
</comment>
<accession>A0ABU8G9Q6</accession>
<gene>
    <name evidence="1" type="ORF">WB403_12160</name>
</gene>
<proteinExistence type="predicted"/>
<dbReference type="Proteomes" id="UP001365781">
    <property type="component" value="Unassembled WGS sequence"/>
</dbReference>
<protein>
    <submittedName>
        <fullName evidence="1">Uncharacterized protein</fullName>
    </submittedName>
</protein>
<reference evidence="1 2" key="1">
    <citation type="submission" date="2024-03" db="EMBL/GenBank/DDBJ databases">
        <title>First Report of Pectobacterium brasiliscabiei causing potato scab in china.</title>
        <authorList>
            <person name="Handique U."/>
        </authorList>
    </citation>
    <scope>NUCLEOTIDE SEQUENCE [LARGE SCALE GENOMIC DNA]</scope>
    <source>
        <strain evidence="1 2">ZRIMU1503</strain>
    </source>
</reference>
<dbReference type="EMBL" id="JBBAYM010000007">
    <property type="protein sequence ID" value="MEI5609922.1"/>
    <property type="molecule type" value="Genomic_DNA"/>
</dbReference>
<name>A0ABU8G9Q6_9ACTN</name>
<evidence type="ECO:0000313" key="2">
    <source>
        <dbReference type="Proteomes" id="UP001365781"/>
    </source>
</evidence>
<evidence type="ECO:0000313" key="1">
    <source>
        <dbReference type="EMBL" id="MEI5609922.1"/>
    </source>
</evidence>
<sequence>MTAYQPALGDLVEDTARKRVGKVMGFEGPYVQLRPIGGGREWDAEPGSIRQATLAQALSAGVAVANARSRGECG</sequence>